<gene>
    <name evidence="2" type="ORF">MYCIT1_LOCUS17606</name>
</gene>
<evidence type="ECO:0000313" key="3">
    <source>
        <dbReference type="Proteomes" id="UP001295794"/>
    </source>
</evidence>
<comment type="caution">
    <text evidence="2">The sequence shown here is derived from an EMBL/GenBank/DDBJ whole genome shotgun (WGS) entry which is preliminary data.</text>
</comment>
<dbReference type="AlphaFoldDB" id="A0AAD2H9H8"/>
<reference evidence="2" key="1">
    <citation type="submission" date="2023-11" db="EMBL/GenBank/DDBJ databases">
        <authorList>
            <person name="De Vega J J."/>
            <person name="De Vega J J."/>
        </authorList>
    </citation>
    <scope>NUCLEOTIDE SEQUENCE</scope>
</reference>
<feature type="region of interest" description="Disordered" evidence="1">
    <location>
        <begin position="235"/>
        <end position="257"/>
    </location>
</feature>
<evidence type="ECO:0000313" key="2">
    <source>
        <dbReference type="EMBL" id="CAK5272068.1"/>
    </source>
</evidence>
<accession>A0AAD2H9H8</accession>
<keyword evidence="3" id="KW-1185">Reference proteome</keyword>
<protein>
    <submittedName>
        <fullName evidence="2">Uncharacterized protein</fullName>
    </submittedName>
</protein>
<dbReference type="EMBL" id="CAVNYO010000181">
    <property type="protein sequence ID" value="CAK5272068.1"/>
    <property type="molecule type" value="Genomic_DNA"/>
</dbReference>
<dbReference type="Proteomes" id="UP001295794">
    <property type="component" value="Unassembled WGS sequence"/>
</dbReference>
<evidence type="ECO:0000256" key="1">
    <source>
        <dbReference type="SAM" id="MobiDB-lite"/>
    </source>
</evidence>
<proteinExistence type="predicted"/>
<sequence length="287" mass="31892">MVQEARLVASLSPLAAFYEQYQKVGLPPAAFGQKNITWPLILRQIKRPALCWPYWAPERTVDKYSTVANIWDVYVAGEPKMDADGKQTGMKPPLQLVEQEFGERWRSGPDLPGDKKTKAAARKSWERFREIPEWIDSQAKRRSISPSTVIDELEALRSFTLRDGITETKMGLNQLSKRVKSMRLDGLKSFPSFTTPPSELETASSPLLVPLPSTSSLLDPPIDLVVQTTAKRRAPAIGARTRPAKKAKVSQFDASDSDTPFARMLSGKISPVMTHATGPQEVAKNAM</sequence>
<organism evidence="2 3">
    <name type="scientific">Mycena citricolor</name>
    <dbReference type="NCBI Taxonomy" id="2018698"/>
    <lineage>
        <taxon>Eukaryota</taxon>
        <taxon>Fungi</taxon>
        <taxon>Dikarya</taxon>
        <taxon>Basidiomycota</taxon>
        <taxon>Agaricomycotina</taxon>
        <taxon>Agaricomycetes</taxon>
        <taxon>Agaricomycetidae</taxon>
        <taxon>Agaricales</taxon>
        <taxon>Marasmiineae</taxon>
        <taxon>Mycenaceae</taxon>
        <taxon>Mycena</taxon>
    </lineage>
</organism>
<name>A0AAD2H9H8_9AGAR</name>